<comment type="cofactor">
    <cofactor evidence="1">
        <name>Fe cation</name>
        <dbReference type="ChEBI" id="CHEBI:24875"/>
    </cofactor>
</comment>
<evidence type="ECO:0000313" key="12">
    <source>
        <dbReference type="Proteomes" id="UP000025748"/>
    </source>
</evidence>
<dbReference type="RefSeq" id="WP_155272624.1">
    <property type="nucleotide sequence ID" value="NZ_JHEM01000022.1"/>
</dbReference>
<evidence type="ECO:0000256" key="1">
    <source>
        <dbReference type="ARBA" id="ARBA00001962"/>
    </source>
</evidence>
<comment type="caution">
    <text evidence="11">The sequence shown here is derived from an EMBL/GenBank/DDBJ whole genome shotgun (WGS) entry which is preliminary data.</text>
</comment>
<dbReference type="Gene3D" id="2.102.10.10">
    <property type="entry name" value="Rieske [2Fe-2S] iron-sulphur domain"/>
    <property type="match status" value="1"/>
</dbReference>
<gene>
    <name evidence="11" type="ORF">L544_4211</name>
</gene>
<dbReference type="InterPro" id="IPR015881">
    <property type="entry name" value="ARHD_Rieske_2Fe_2S"/>
</dbReference>
<keyword evidence="6" id="KW-0408">Iron</keyword>
<sequence length="432" mass="48592">MREAVFQPQWYCDERYAELEREHLFEKLWLTAGFASALKKSGDYFTLAVYGREIVVHRLGEELVAYLNICPHRGGVVATGDHGNTRPVCKYHGWAFRNGAALTGIPMASDFEADEAWRDKSCGRALRRVAIQVVGPVIFVNLGEHPLPLEAQFSEEVLGWIRRMGTTSAAIQADFMGGYNWKLNAENIRDALHVLFVHPASFSGVMPDALNLLREDRVQRVLETPPRRYEAFGAETPDLRTLSFITDSRIDEGQYWYDALVDRCMPRESFLQIVLFPNTNLYSVAGRYYGMQQYLPTGASDFHYRLTLAMPRMLRSFDASALLVSIARSERCVIDEDSVILKKVQGNLSALVGQDFRFSQGDYERPLMDFMRYVADNAYRAEPSRAEPSRAEPSRAEPSRAEPSRGAVMSFVAMMAAGAGCRLAATAPWLAA</sequence>
<feature type="region of interest" description="Disordered" evidence="9">
    <location>
        <begin position="382"/>
        <end position="402"/>
    </location>
</feature>
<comment type="similarity">
    <text evidence="2">Belongs to the bacterial ring-hydroxylating dioxygenase alpha subunit family.</text>
</comment>
<keyword evidence="3" id="KW-0001">2Fe-2S</keyword>
<dbReference type="SUPFAM" id="SSF50022">
    <property type="entry name" value="ISP domain"/>
    <property type="match status" value="1"/>
</dbReference>
<evidence type="ECO:0000256" key="9">
    <source>
        <dbReference type="SAM" id="MobiDB-lite"/>
    </source>
</evidence>
<dbReference type="InterPro" id="IPR036922">
    <property type="entry name" value="Rieske_2Fe-2S_sf"/>
</dbReference>
<feature type="domain" description="Rieske" evidence="10">
    <location>
        <begin position="29"/>
        <end position="140"/>
    </location>
</feature>
<dbReference type="Proteomes" id="UP000025748">
    <property type="component" value="Unassembled WGS sequence"/>
</dbReference>
<dbReference type="CDD" id="cd03469">
    <property type="entry name" value="Rieske_RO_Alpha_N"/>
    <property type="match status" value="1"/>
</dbReference>
<name>A0ABR4QX61_9BORD</name>
<dbReference type="Pfam" id="PF00355">
    <property type="entry name" value="Rieske"/>
    <property type="match status" value="1"/>
</dbReference>
<keyword evidence="4" id="KW-0479">Metal-binding</keyword>
<keyword evidence="5" id="KW-0560">Oxidoreductase</keyword>
<dbReference type="InterPro" id="IPR017941">
    <property type="entry name" value="Rieske_2Fe-2S"/>
</dbReference>
<dbReference type="PROSITE" id="PS00570">
    <property type="entry name" value="RING_HYDROXYL_ALPHA"/>
    <property type="match status" value="1"/>
</dbReference>
<keyword evidence="8" id="KW-0520">NAD</keyword>
<keyword evidence="12" id="KW-1185">Reference proteome</keyword>
<dbReference type="SUPFAM" id="SSF55961">
    <property type="entry name" value="Bet v1-like"/>
    <property type="match status" value="1"/>
</dbReference>
<evidence type="ECO:0000313" key="11">
    <source>
        <dbReference type="EMBL" id="KCB22750.1"/>
    </source>
</evidence>
<evidence type="ECO:0000256" key="8">
    <source>
        <dbReference type="ARBA" id="ARBA00023027"/>
    </source>
</evidence>
<dbReference type="InterPro" id="IPR001663">
    <property type="entry name" value="Rng_hydr_dOase-A"/>
</dbReference>
<keyword evidence="7" id="KW-0411">Iron-sulfur</keyword>
<dbReference type="EMBL" id="JHEM01000022">
    <property type="protein sequence ID" value="KCB22750.1"/>
    <property type="molecule type" value="Genomic_DNA"/>
</dbReference>
<protein>
    <submittedName>
        <fullName evidence="11">Ring hydroxylating alpha subunit, catalytic domain protein</fullName>
    </submittedName>
</protein>
<evidence type="ECO:0000256" key="4">
    <source>
        <dbReference type="ARBA" id="ARBA00022723"/>
    </source>
</evidence>
<evidence type="ECO:0000259" key="10">
    <source>
        <dbReference type="PROSITE" id="PS51296"/>
    </source>
</evidence>
<proteinExistence type="inferred from homology"/>
<accession>A0ABR4QX61</accession>
<dbReference type="PRINTS" id="PR00090">
    <property type="entry name" value="RNGDIOXGNASE"/>
</dbReference>
<organism evidence="11 12">
    <name type="scientific">Bordetella hinzii OH87 BAL007II</name>
    <dbReference type="NCBI Taxonomy" id="1331262"/>
    <lineage>
        <taxon>Bacteria</taxon>
        <taxon>Pseudomonadati</taxon>
        <taxon>Pseudomonadota</taxon>
        <taxon>Betaproteobacteria</taxon>
        <taxon>Burkholderiales</taxon>
        <taxon>Alcaligenaceae</taxon>
        <taxon>Bordetella</taxon>
    </lineage>
</organism>
<reference evidence="11 12" key="1">
    <citation type="submission" date="2014-03" db="EMBL/GenBank/DDBJ databases">
        <title>Genome sequence of Bordetella hinzii.</title>
        <authorList>
            <person name="Register K."/>
            <person name="Harvill E."/>
            <person name="Goodfield L.L."/>
            <person name="Ivanov Y.V."/>
            <person name="Meyer J.A."/>
            <person name="Muse S.J."/>
            <person name="Jacobs N."/>
            <person name="Bendor L."/>
            <person name="Smallridge W.E."/>
            <person name="Brinkac L.M."/>
            <person name="Sanka R."/>
            <person name="Kim M."/>
            <person name="Losada L."/>
        </authorList>
    </citation>
    <scope>NUCLEOTIDE SEQUENCE [LARGE SCALE GENOMIC DNA]</scope>
    <source>
        <strain evidence="11 12">OH87 BAL007II</strain>
    </source>
</reference>
<dbReference type="CDD" id="cd00680">
    <property type="entry name" value="RHO_alpha_C"/>
    <property type="match status" value="1"/>
</dbReference>
<dbReference type="PROSITE" id="PS51296">
    <property type="entry name" value="RIESKE"/>
    <property type="match status" value="1"/>
</dbReference>
<dbReference type="PANTHER" id="PTHR43756">
    <property type="entry name" value="CHOLINE MONOOXYGENASE, CHLOROPLASTIC"/>
    <property type="match status" value="1"/>
</dbReference>
<dbReference type="PANTHER" id="PTHR43756:SF5">
    <property type="entry name" value="CHOLINE MONOOXYGENASE, CHLOROPLASTIC"/>
    <property type="match status" value="1"/>
</dbReference>
<dbReference type="InterPro" id="IPR015879">
    <property type="entry name" value="Ring_hydroxy_dOase_asu_C_dom"/>
</dbReference>
<evidence type="ECO:0000256" key="3">
    <source>
        <dbReference type="ARBA" id="ARBA00022714"/>
    </source>
</evidence>
<evidence type="ECO:0000256" key="5">
    <source>
        <dbReference type="ARBA" id="ARBA00023002"/>
    </source>
</evidence>
<dbReference type="Gene3D" id="3.90.380.10">
    <property type="entry name" value="Naphthalene 1,2-dioxygenase Alpha Subunit, Chain A, domain 1"/>
    <property type="match status" value="1"/>
</dbReference>
<evidence type="ECO:0000256" key="7">
    <source>
        <dbReference type="ARBA" id="ARBA00023014"/>
    </source>
</evidence>
<evidence type="ECO:0000256" key="2">
    <source>
        <dbReference type="ARBA" id="ARBA00008751"/>
    </source>
</evidence>
<evidence type="ECO:0000256" key="6">
    <source>
        <dbReference type="ARBA" id="ARBA00023004"/>
    </source>
</evidence>
<dbReference type="Pfam" id="PF00848">
    <property type="entry name" value="Ring_hydroxyl_A"/>
    <property type="match status" value="1"/>
</dbReference>